<dbReference type="SUPFAM" id="SSF57535">
    <property type="entry name" value="Complement control module/SCR domain"/>
    <property type="match status" value="2"/>
</dbReference>
<dbReference type="SMART" id="SM00032">
    <property type="entry name" value="CCP"/>
    <property type="match status" value="2"/>
</dbReference>
<dbReference type="CDD" id="cd00033">
    <property type="entry name" value="CCP"/>
    <property type="match status" value="1"/>
</dbReference>
<keyword evidence="2" id="KW-0768">Sushi</keyword>
<dbReference type="Pfam" id="PF00084">
    <property type="entry name" value="Sushi"/>
    <property type="match status" value="1"/>
</dbReference>
<evidence type="ECO:0000259" key="3">
    <source>
        <dbReference type="PROSITE" id="PS50923"/>
    </source>
</evidence>
<evidence type="ECO:0000313" key="5">
    <source>
        <dbReference type="WBParaSite" id="sdigi.contig563.g9015.t1"/>
    </source>
</evidence>
<proteinExistence type="predicted"/>
<dbReference type="AlphaFoldDB" id="A0A915PXL0"/>
<sequence length="152" mass="16014">MENKEYFIISAICLVHLPVANALVTYNLLSPIPNLFYDTGSVAALSCNLGFVVNGSSTTKCTSKGSCIVIPDALSTGSNPNRDLTCGPASHKMGTIMYIPDSTSQKFRTGAVALLSCPFGQKVIGGASQATCQDGKWSAKLGNCEEAKLKLF</sequence>
<dbReference type="Gene3D" id="2.10.70.10">
    <property type="entry name" value="Complement Module, domain 1"/>
    <property type="match status" value="2"/>
</dbReference>
<comment type="caution">
    <text evidence="2">Lacks conserved residue(s) required for the propagation of feature annotation.</text>
</comment>
<dbReference type="InterPro" id="IPR000436">
    <property type="entry name" value="Sushi_SCR_CCP_dom"/>
</dbReference>
<protein>
    <submittedName>
        <fullName evidence="5">Sushi domain-containing protein</fullName>
    </submittedName>
</protein>
<evidence type="ECO:0000256" key="2">
    <source>
        <dbReference type="PROSITE-ProRule" id="PRU00302"/>
    </source>
</evidence>
<reference evidence="5" key="1">
    <citation type="submission" date="2022-11" db="UniProtKB">
        <authorList>
            <consortium name="WormBaseParasite"/>
        </authorList>
    </citation>
    <scope>IDENTIFICATION</scope>
</reference>
<dbReference type="WBParaSite" id="sdigi.contig563.g9015.t1">
    <property type="protein sequence ID" value="sdigi.contig563.g9015.t1"/>
    <property type="gene ID" value="sdigi.contig563.g9015"/>
</dbReference>
<evidence type="ECO:0000256" key="1">
    <source>
        <dbReference type="ARBA" id="ARBA00023157"/>
    </source>
</evidence>
<evidence type="ECO:0000313" key="4">
    <source>
        <dbReference type="Proteomes" id="UP000887581"/>
    </source>
</evidence>
<keyword evidence="1 2" id="KW-1015">Disulfide bond</keyword>
<feature type="disulfide bond" evidence="2">
    <location>
        <begin position="117"/>
        <end position="144"/>
    </location>
</feature>
<dbReference type="PROSITE" id="PS50923">
    <property type="entry name" value="SUSHI"/>
    <property type="match status" value="1"/>
</dbReference>
<organism evidence="4 5">
    <name type="scientific">Setaria digitata</name>
    <dbReference type="NCBI Taxonomy" id="48799"/>
    <lineage>
        <taxon>Eukaryota</taxon>
        <taxon>Metazoa</taxon>
        <taxon>Ecdysozoa</taxon>
        <taxon>Nematoda</taxon>
        <taxon>Chromadorea</taxon>
        <taxon>Rhabditida</taxon>
        <taxon>Spirurina</taxon>
        <taxon>Spiruromorpha</taxon>
        <taxon>Filarioidea</taxon>
        <taxon>Setariidae</taxon>
        <taxon>Setaria</taxon>
    </lineage>
</organism>
<feature type="domain" description="Sushi" evidence="3">
    <location>
        <begin position="84"/>
        <end position="146"/>
    </location>
</feature>
<keyword evidence="4" id="KW-1185">Reference proteome</keyword>
<dbReference type="InterPro" id="IPR035976">
    <property type="entry name" value="Sushi/SCR/CCP_sf"/>
</dbReference>
<dbReference type="Proteomes" id="UP000887581">
    <property type="component" value="Unplaced"/>
</dbReference>
<name>A0A915PXL0_9BILA</name>
<accession>A0A915PXL0</accession>